<dbReference type="AlphaFoldDB" id="A0A1M2VG94"/>
<protein>
    <submittedName>
        <fullName evidence="2">Uncharacterized protein</fullName>
    </submittedName>
</protein>
<proteinExistence type="predicted"/>
<name>A0A1M2VG94_TRAPU</name>
<gene>
    <name evidence="2" type="ORF">TRAPUB_2539</name>
</gene>
<sequence length="84" mass="9540">MASAARMQLSQHARQRHDKSAVPTAHHAGISPDKYSRRLPSEALLIRNPGGTPLLRIFDWNTHRANQQQRGGSEARVWRMLKFA</sequence>
<organism evidence="2 3">
    <name type="scientific">Trametes pubescens</name>
    <name type="common">White-rot fungus</name>
    <dbReference type="NCBI Taxonomy" id="154538"/>
    <lineage>
        <taxon>Eukaryota</taxon>
        <taxon>Fungi</taxon>
        <taxon>Dikarya</taxon>
        <taxon>Basidiomycota</taxon>
        <taxon>Agaricomycotina</taxon>
        <taxon>Agaricomycetes</taxon>
        <taxon>Polyporales</taxon>
        <taxon>Polyporaceae</taxon>
        <taxon>Trametes</taxon>
    </lineage>
</organism>
<evidence type="ECO:0000256" key="1">
    <source>
        <dbReference type="SAM" id="MobiDB-lite"/>
    </source>
</evidence>
<feature type="region of interest" description="Disordered" evidence="1">
    <location>
        <begin position="1"/>
        <end position="34"/>
    </location>
</feature>
<evidence type="ECO:0000313" key="2">
    <source>
        <dbReference type="EMBL" id="OJT06612.1"/>
    </source>
</evidence>
<dbReference type="EMBL" id="MNAD01001290">
    <property type="protein sequence ID" value="OJT06612.1"/>
    <property type="molecule type" value="Genomic_DNA"/>
</dbReference>
<comment type="caution">
    <text evidence="2">The sequence shown here is derived from an EMBL/GenBank/DDBJ whole genome shotgun (WGS) entry which is preliminary data.</text>
</comment>
<reference evidence="2 3" key="1">
    <citation type="submission" date="2016-10" db="EMBL/GenBank/DDBJ databases">
        <title>Genome sequence of the basidiomycete white-rot fungus Trametes pubescens.</title>
        <authorList>
            <person name="Makela M.R."/>
            <person name="Granchi Z."/>
            <person name="Peng M."/>
            <person name="De Vries R.P."/>
            <person name="Grigoriev I."/>
            <person name="Riley R."/>
            <person name="Hilden K."/>
        </authorList>
    </citation>
    <scope>NUCLEOTIDE SEQUENCE [LARGE SCALE GENOMIC DNA]</scope>
    <source>
        <strain evidence="2 3">FBCC735</strain>
    </source>
</reference>
<dbReference type="Proteomes" id="UP000184267">
    <property type="component" value="Unassembled WGS sequence"/>
</dbReference>
<keyword evidence="3" id="KW-1185">Reference proteome</keyword>
<evidence type="ECO:0000313" key="3">
    <source>
        <dbReference type="Proteomes" id="UP000184267"/>
    </source>
</evidence>
<accession>A0A1M2VG94</accession>